<dbReference type="SUPFAM" id="SSF53955">
    <property type="entry name" value="Lysozyme-like"/>
    <property type="match status" value="1"/>
</dbReference>
<dbReference type="GO" id="GO:0031640">
    <property type="term" value="P:killing of cells of another organism"/>
    <property type="evidence" value="ECO:0007669"/>
    <property type="project" value="UniProtKB-KW"/>
</dbReference>
<keyword evidence="11" id="KW-1185">Reference proteome</keyword>
<keyword evidence="7 9" id="KW-1015">Disulfide bond</keyword>
<keyword evidence="5" id="KW-0378">Hydrolase</keyword>
<evidence type="ECO:0000313" key="10">
    <source>
        <dbReference type="EMBL" id="RWS12528.1"/>
    </source>
</evidence>
<organism evidence="10 11">
    <name type="scientific">Dinothrombium tinctorium</name>
    <dbReference type="NCBI Taxonomy" id="1965070"/>
    <lineage>
        <taxon>Eukaryota</taxon>
        <taxon>Metazoa</taxon>
        <taxon>Ecdysozoa</taxon>
        <taxon>Arthropoda</taxon>
        <taxon>Chelicerata</taxon>
        <taxon>Arachnida</taxon>
        <taxon>Acari</taxon>
        <taxon>Acariformes</taxon>
        <taxon>Trombidiformes</taxon>
        <taxon>Prostigmata</taxon>
        <taxon>Anystina</taxon>
        <taxon>Parasitengona</taxon>
        <taxon>Trombidioidea</taxon>
        <taxon>Trombidiidae</taxon>
        <taxon>Dinothrombium</taxon>
    </lineage>
</organism>
<gene>
    <name evidence="10" type="ORF">B4U79_07122</name>
</gene>
<comment type="catalytic activity">
    <reaction evidence="1">
        <text>Hydrolysis of (1-&gt;4)-beta-linkages between N-acetylmuramic acid and N-acetyl-D-glucosamine residues in a peptidoglycan and between N-acetyl-D-glucosamine residues in chitodextrins.</text>
        <dbReference type="EC" id="3.2.1.17"/>
    </reaction>
</comment>
<dbReference type="InterPro" id="IPR023346">
    <property type="entry name" value="Lysozyme-like_dom_sf"/>
</dbReference>
<keyword evidence="3" id="KW-0929">Antimicrobial</keyword>
<proteinExistence type="predicted"/>
<dbReference type="Proteomes" id="UP000285301">
    <property type="component" value="Unassembled WGS sequence"/>
</dbReference>
<dbReference type="InterPro" id="IPR018247">
    <property type="entry name" value="EF_Hand_1_Ca_BS"/>
</dbReference>
<dbReference type="STRING" id="1965070.A0A443RB68"/>
<feature type="disulfide bond" evidence="9">
    <location>
        <begin position="282"/>
        <end position="289"/>
    </location>
</feature>
<reference evidence="10 11" key="1">
    <citation type="journal article" date="2018" name="Gigascience">
        <title>Genomes of trombidid mites reveal novel predicted allergens and laterally-transferred genes associated with secondary metabolism.</title>
        <authorList>
            <person name="Dong X."/>
            <person name="Chaisiri K."/>
            <person name="Xia D."/>
            <person name="Armstrong S.D."/>
            <person name="Fang Y."/>
            <person name="Donnelly M.J."/>
            <person name="Kadowaki T."/>
            <person name="McGarry J.W."/>
            <person name="Darby A.C."/>
            <person name="Makepeace B.L."/>
        </authorList>
    </citation>
    <scope>NUCLEOTIDE SEQUENCE [LARGE SCALE GENOMIC DNA]</scope>
    <source>
        <strain evidence="10">UoL-WK</strain>
    </source>
</reference>
<evidence type="ECO:0000256" key="3">
    <source>
        <dbReference type="ARBA" id="ARBA00022529"/>
    </source>
</evidence>
<feature type="disulfide bond" evidence="9">
    <location>
        <begin position="268"/>
        <end position="274"/>
    </location>
</feature>
<accession>A0A443RB68</accession>
<comment type="caution">
    <text evidence="10">The sequence shown here is derived from an EMBL/GenBank/DDBJ whole genome shotgun (WGS) entry which is preliminary data.</text>
</comment>
<evidence type="ECO:0000256" key="5">
    <source>
        <dbReference type="ARBA" id="ARBA00022801"/>
    </source>
</evidence>
<dbReference type="InterPro" id="IPR008597">
    <property type="entry name" value="Invert_lysozyme"/>
</dbReference>
<evidence type="ECO:0000256" key="7">
    <source>
        <dbReference type="ARBA" id="ARBA00023157"/>
    </source>
</evidence>
<dbReference type="AlphaFoldDB" id="A0A443RB68"/>
<dbReference type="EC" id="3.2.1.17" evidence="2"/>
<evidence type="ECO:0000313" key="11">
    <source>
        <dbReference type="Proteomes" id="UP000285301"/>
    </source>
</evidence>
<keyword evidence="6" id="KW-0044">Antibiotic</keyword>
<protein>
    <recommendedName>
        <fullName evidence="2">lysozyme</fullName>
        <ecNumber evidence="2">3.2.1.17</ecNumber>
    </recommendedName>
</protein>
<dbReference type="CDD" id="cd16890">
    <property type="entry name" value="lyz_i"/>
    <property type="match status" value="1"/>
</dbReference>
<dbReference type="PANTHER" id="PTHR11195">
    <property type="entry name" value="DESTABILASE-RELATED"/>
    <property type="match status" value="1"/>
</dbReference>
<dbReference type="GO" id="GO:0003796">
    <property type="term" value="F:lysozyme activity"/>
    <property type="evidence" value="ECO:0007669"/>
    <property type="project" value="UniProtKB-EC"/>
</dbReference>
<sequence length="383" mass="43660">MTIKSYMNKYASDCNNDGVIDCEDFAIIHRVGPNCANNNWLKVTDYWNAFTETVCSKKAENSGFRPSGSAVNSITITDKNHGKMVPKECLKCICEASSNCNLKQQCFNGHCGPYLISQKYWIDGGKLGSDHVQCTTNKTCAERSIQNYMLKYYKDCNNDGIVDCDDFAAIHKLGPDCNSQSLYFSEYWKHFEYCSVMEPTARRELPPVNFYTYIRRPTEGNRVVTTSTSKPKIKKFNFPKYTVKPIKLTKQFSNLLVDVSEGCLECICEASSGCQVSNFTSCENDQSACGVYQIDKVYWAASGRYGYRGAANDFERCAKNKQCAGEIVRRYLSKHAFDCNRDGHLNCVDFVLIHKKGPKYCADKDIFENDYWYRFESCYGFSR</sequence>
<keyword evidence="8" id="KW-0326">Glycosidase</keyword>
<dbReference type="PANTHER" id="PTHR11195:SF13">
    <property type="entry name" value="INVERTEBRATE-TYPE LYSOZYME 2-RELATED"/>
    <property type="match status" value="1"/>
</dbReference>
<evidence type="ECO:0000256" key="9">
    <source>
        <dbReference type="PIRSR" id="PIRSR608597-3"/>
    </source>
</evidence>
<dbReference type="Gene3D" id="1.10.530.10">
    <property type="match status" value="3"/>
</dbReference>
<evidence type="ECO:0000256" key="2">
    <source>
        <dbReference type="ARBA" id="ARBA00012732"/>
    </source>
</evidence>
<evidence type="ECO:0000256" key="4">
    <source>
        <dbReference type="ARBA" id="ARBA00022638"/>
    </source>
</evidence>
<keyword evidence="4" id="KW-0081">Bacteriolytic enzyme</keyword>
<evidence type="ECO:0000256" key="1">
    <source>
        <dbReference type="ARBA" id="ARBA00000632"/>
    </source>
</evidence>
<dbReference type="EMBL" id="NCKU01001285">
    <property type="protein sequence ID" value="RWS12528.1"/>
    <property type="molecule type" value="Genomic_DNA"/>
</dbReference>
<evidence type="ECO:0000256" key="8">
    <source>
        <dbReference type="ARBA" id="ARBA00023295"/>
    </source>
</evidence>
<evidence type="ECO:0000256" key="6">
    <source>
        <dbReference type="ARBA" id="ARBA00023022"/>
    </source>
</evidence>
<dbReference type="PROSITE" id="PS00018">
    <property type="entry name" value="EF_HAND_1"/>
    <property type="match status" value="2"/>
</dbReference>
<name>A0A443RB68_9ACAR</name>
<feature type="disulfide bond" evidence="9">
    <location>
        <begin position="263"/>
        <end position="347"/>
    </location>
</feature>
<dbReference type="GO" id="GO:0042742">
    <property type="term" value="P:defense response to bacterium"/>
    <property type="evidence" value="ECO:0007669"/>
    <property type="project" value="UniProtKB-KW"/>
</dbReference>
<dbReference type="Pfam" id="PF05497">
    <property type="entry name" value="Destabilase"/>
    <property type="match status" value="3"/>
</dbReference>
<feature type="disulfide bond" evidence="9">
    <location>
        <begin position="317"/>
        <end position="323"/>
    </location>
</feature>
<dbReference type="OrthoDB" id="6337871at2759"/>
<dbReference type="PROSITE" id="PS51909">
    <property type="entry name" value="LYSOZYME_I"/>
    <property type="match status" value="3"/>
</dbReference>